<protein>
    <recommendedName>
        <fullName evidence="3">Right handed beta helix domain-containing protein</fullName>
    </recommendedName>
</protein>
<organism evidence="1 2">
    <name type="scientific">Clostridium disporicum</name>
    <dbReference type="NCBI Taxonomy" id="84024"/>
    <lineage>
        <taxon>Bacteria</taxon>
        <taxon>Bacillati</taxon>
        <taxon>Bacillota</taxon>
        <taxon>Clostridia</taxon>
        <taxon>Eubacteriales</taxon>
        <taxon>Clostridiaceae</taxon>
        <taxon>Clostridium</taxon>
    </lineage>
</organism>
<accession>A0A174C4M3</accession>
<dbReference type="Gene3D" id="2.160.20.10">
    <property type="entry name" value="Single-stranded right-handed beta-helix, Pectin lyase-like"/>
    <property type="match status" value="1"/>
</dbReference>
<dbReference type="AlphaFoldDB" id="A0A174C4M3"/>
<evidence type="ECO:0000313" key="1">
    <source>
        <dbReference type="EMBL" id="CUO06656.1"/>
    </source>
</evidence>
<dbReference type="EMBL" id="CYZX01000005">
    <property type="protein sequence ID" value="CUO06656.1"/>
    <property type="molecule type" value="Genomic_DNA"/>
</dbReference>
<gene>
    <name evidence="1" type="ORF">ERS852471_00888</name>
</gene>
<dbReference type="InterPro" id="IPR012334">
    <property type="entry name" value="Pectin_lyas_fold"/>
</dbReference>
<name>A0A174C4M3_9CLOT</name>
<evidence type="ECO:0008006" key="3">
    <source>
        <dbReference type="Google" id="ProtNLM"/>
    </source>
</evidence>
<evidence type="ECO:0000313" key="2">
    <source>
        <dbReference type="Proteomes" id="UP000095594"/>
    </source>
</evidence>
<reference evidence="1 2" key="1">
    <citation type="submission" date="2015-09" db="EMBL/GenBank/DDBJ databases">
        <authorList>
            <consortium name="Pathogen Informatics"/>
        </authorList>
    </citation>
    <scope>NUCLEOTIDE SEQUENCE [LARGE SCALE GENOMIC DNA]</scope>
    <source>
        <strain evidence="1 2">2789STDY5834856</strain>
    </source>
</reference>
<proteinExistence type="predicted"/>
<dbReference type="Proteomes" id="UP000095594">
    <property type="component" value="Unassembled WGS sequence"/>
</dbReference>
<sequence length="87" mass="9649">MDVVGSTVTIENITSKNHSECGIRLREEAKVEISGNNSHENDNADIKMVVLDGASESVITDNTSKYIKTSETIDKDKKIYSIVYVKQ</sequence>